<proteinExistence type="predicted"/>
<dbReference type="EMBL" id="AYSL01000391">
    <property type="protein sequence ID" value="KTF07695.1"/>
    <property type="molecule type" value="Genomic_DNA"/>
</dbReference>
<sequence>MLKGLQAKVILLLSLFVLVLNYSDWLALQGNLFDKVY</sequence>
<reference evidence="1" key="1">
    <citation type="submission" date="2013-11" db="EMBL/GenBank/DDBJ databases">
        <title>Microbial diversity, functional groups and degradation webs in Northern and Southern Mediterranean and Red Sea marine crude oil polluted sites.</title>
        <authorList>
            <person name="Daffonchio D."/>
            <person name="Mapelli F."/>
            <person name="Ferrer M."/>
            <person name="Richter M."/>
            <person name="Cherif A."/>
            <person name="Malkawi H.I."/>
            <person name="Yakimov M.M."/>
            <person name="Abdel-Fattah Y.R."/>
            <person name="Blaghen M."/>
            <person name="Golyshin P.N."/>
            <person name="Kalogerakis N."/>
            <person name="Boon N."/>
            <person name="Magagnini M."/>
            <person name="Fava F."/>
        </authorList>
    </citation>
    <scope>NUCLEOTIDE SEQUENCE</scope>
</reference>
<protein>
    <submittedName>
        <fullName evidence="1">Uncharacterized protein</fullName>
    </submittedName>
</protein>
<organism evidence="1">
    <name type="scientific">marine sediment metagenome</name>
    <dbReference type="NCBI Taxonomy" id="412755"/>
    <lineage>
        <taxon>unclassified sequences</taxon>
        <taxon>metagenomes</taxon>
        <taxon>ecological metagenomes</taxon>
    </lineage>
</organism>
<accession>A0A1B6NW61</accession>
<evidence type="ECO:0000313" key="1">
    <source>
        <dbReference type="EMBL" id="KTF07695.1"/>
    </source>
</evidence>
<comment type="caution">
    <text evidence="1">The sequence shown here is derived from an EMBL/GenBank/DDBJ whole genome shotgun (WGS) entry which is preliminary data.</text>
</comment>
<name>A0A1B6NW61_9ZZZZ</name>
<dbReference type="AlphaFoldDB" id="A0A1B6NW61"/>
<gene>
    <name evidence="1" type="ORF">MGSAQ_000809</name>
</gene>